<sequence length="249" mass="27774">MDWSLITCGLTGHVTYAPSEPELRDRLRCTSAGGTSWRCLRCGDFVPGEPQASGPADEAPTVGRGRQLRDAFVLRVFAVERLLRVVVFGLAAYGVWRFSVHRTSIRQVFERDLPLLRPLFGQAGLDLGHSRILRWTQEALGSRPGTLYWIAAALAAYAVIELVEAVGLWSLKRWGEYFAFVATAVFLPLEIYELTERISVLRVGALLINLILVAYLIWTKHLFGVRGGRAAYEAERRSASLIEIERAAT</sequence>
<dbReference type="EMBL" id="BSTJ01000003">
    <property type="protein sequence ID" value="GLY74980.1"/>
    <property type="molecule type" value="Genomic_DNA"/>
</dbReference>
<protein>
    <recommendedName>
        <fullName evidence="4">DUF2127 domain-containing protein</fullName>
    </recommendedName>
</protein>
<evidence type="ECO:0000256" key="1">
    <source>
        <dbReference type="SAM" id="Phobius"/>
    </source>
</evidence>
<name>A0A9W6RJD9_9ACTN</name>
<evidence type="ECO:0008006" key="4">
    <source>
        <dbReference type="Google" id="ProtNLM"/>
    </source>
</evidence>
<dbReference type="Pfam" id="PF09900">
    <property type="entry name" value="DUF2127"/>
    <property type="match status" value="1"/>
</dbReference>
<reference evidence="2" key="1">
    <citation type="submission" date="2023-03" db="EMBL/GenBank/DDBJ databases">
        <title>Actinoallomurus iriomotensis NBRC 103681.</title>
        <authorList>
            <person name="Ichikawa N."/>
            <person name="Sato H."/>
            <person name="Tonouchi N."/>
        </authorList>
    </citation>
    <scope>NUCLEOTIDE SEQUENCE</scope>
    <source>
        <strain evidence="2">NBRC 103681</strain>
    </source>
</reference>
<dbReference type="RefSeq" id="WP_285621343.1">
    <property type="nucleotide sequence ID" value="NZ_BSTJ01000003.1"/>
</dbReference>
<evidence type="ECO:0000313" key="3">
    <source>
        <dbReference type="Proteomes" id="UP001165135"/>
    </source>
</evidence>
<gene>
    <name evidence="2" type="ORF">Airi01_032470</name>
</gene>
<evidence type="ECO:0000313" key="2">
    <source>
        <dbReference type="EMBL" id="GLY74980.1"/>
    </source>
</evidence>
<dbReference type="InterPro" id="IPR014511">
    <property type="entry name" value="DUF2068_TM_subgr"/>
</dbReference>
<feature type="transmembrane region" description="Helical" evidence="1">
    <location>
        <begin position="147"/>
        <end position="167"/>
    </location>
</feature>
<feature type="transmembrane region" description="Helical" evidence="1">
    <location>
        <begin position="72"/>
        <end position="96"/>
    </location>
</feature>
<dbReference type="Proteomes" id="UP001165135">
    <property type="component" value="Unassembled WGS sequence"/>
</dbReference>
<proteinExistence type="predicted"/>
<comment type="caution">
    <text evidence="2">The sequence shown here is derived from an EMBL/GenBank/DDBJ whole genome shotgun (WGS) entry which is preliminary data.</text>
</comment>
<feature type="transmembrane region" description="Helical" evidence="1">
    <location>
        <begin position="198"/>
        <end position="218"/>
    </location>
</feature>
<dbReference type="AlphaFoldDB" id="A0A9W6RJD9"/>
<accession>A0A9W6RJD9</accession>
<dbReference type="PIRSF" id="PIRSF021485">
    <property type="entry name" value="UCP021485"/>
    <property type="match status" value="1"/>
</dbReference>
<dbReference type="InterPro" id="IPR021125">
    <property type="entry name" value="DUF2127"/>
</dbReference>
<keyword evidence="1" id="KW-0472">Membrane</keyword>
<keyword evidence="1" id="KW-0812">Transmembrane</keyword>
<keyword evidence="1" id="KW-1133">Transmembrane helix</keyword>
<organism evidence="2 3">
    <name type="scientific">Actinoallomurus iriomotensis</name>
    <dbReference type="NCBI Taxonomy" id="478107"/>
    <lineage>
        <taxon>Bacteria</taxon>
        <taxon>Bacillati</taxon>
        <taxon>Actinomycetota</taxon>
        <taxon>Actinomycetes</taxon>
        <taxon>Streptosporangiales</taxon>
        <taxon>Thermomonosporaceae</taxon>
        <taxon>Actinoallomurus</taxon>
    </lineage>
</organism>
<feature type="transmembrane region" description="Helical" evidence="1">
    <location>
        <begin position="174"/>
        <end position="192"/>
    </location>
</feature>